<dbReference type="EMBL" id="BARW01001662">
    <property type="protein sequence ID" value="GAI62284.1"/>
    <property type="molecule type" value="Genomic_DNA"/>
</dbReference>
<protein>
    <submittedName>
        <fullName evidence="1">Uncharacterized protein</fullName>
    </submittedName>
</protein>
<evidence type="ECO:0000313" key="1">
    <source>
        <dbReference type="EMBL" id="GAI62284.1"/>
    </source>
</evidence>
<feature type="non-terminal residue" evidence="1">
    <location>
        <position position="1"/>
    </location>
</feature>
<reference evidence="1" key="1">
    <citation type="journal article" date="2014" name="Front. Microbiol.">
        <title>High frequency of phylogenetically diverse reductive dehalogenase-homologous genes in deep subseafloor sedimentary metagenomes.</title>
        <authorList>
            <person name="Kawai M."/>
            <person name="Futagami T."/>
            <person name="Toyoda A."/>
            <person name="Takaki Y."/>
            <person name="Nishi S."/>
            <person name="Hori S."/>
            <person name="Arai W."/>
            <person name="Tsubouchi T."/>
            <person name="Morono Y."/>
            <person name="Uchiyama I."/>
            <person name="Ito T."/>
            <person name="Fujiyama A."/>
            <person name="Inagaki F."/>
            <person name="Takami H."/>
        </authorList>
    </citation>
    <scope>NUCLEOTIDE SEQUENCE</scope>
    <source>
        <strain evidence="1">Expedition CK06-06</strain>
    </source>
</reference>
<accession>X1S398</accession>
<name>X1S398_9ZZZZ</name>
<organism evidence="1">
    <name type="scientific">marine sediment metagenome</name>
    <dbReference type="NCBI Taxonomy" id="412755"/>
    <lineage>
        <taxon>unclassified sequences</taxon>
        <taxon>metagenomes</taxon>
        <taxon>ecological metagenomes</taxon>
    </lineage>
</organism>
<dbReference type="AlphaFoldDB" id="X1S398"/>
<comment type="caution">
    <text evidence="1">The sequence shown here is derived from an EMBL/GenBank/DDBJ whole genome shotgun (WGS) entry which is preliminary data.</text>
</comment>
<gene>
    <name evidence="1" type="ORF">S12H4_05127</name>
</gene>
<proteinExistence type="predicted"/>
<sequence>NMSTKAGVPVAAVLTVNIAAVVDSQTILEDSEVYGFAAGETHTFEFSMTVPVGTGGKAGAVVAEVVDPSGNKLADGSLDVVVAVVDFVYSDPVNGYHYHTGYWKSPNYECTITNQGTLKGMRIITLTIHRTASDGYVQEHTESFELTLESGQSYRFIYVNEYPCPPWVCDKILLGVGDRVKLFLSDNAGGGEGSYVSWRS</sequence>